<accession>A0ACD4NHX0</accession>
<proteinExistence type="predicted"/>
<dbReference type="Proteomes" id="UP001163223">
    <property type="component" value="Chromosome"/>
</dbReference>
<dbReference type="EMBL" id="CP113520">
    <property type="protein sequence ID" value="WAJ26397.1"/>
    <property type="molecule type" value="Genomic_DNA"/>
</dbReference>
<gene>
    <name evidence="1" type="ORF">OXU80_16010</name>
</gene>
<evidence type="ECO:0000313" key="2">
    <source>
        <dbReference type="Proteomes" id="UP001163223"/>
    </source>
</evidence>
<name>A0ACD4NHX0_9HYPH</name>
<protein>
    <submittedName>
        <fullName evidence="1">Uncharacterized protein</fullName>
    </submittedName>
</protein>
<organism evidence="1 2">
    <name type="scientific">Antarcticirhabdus aurantiaca</name>
    <dbReference type="NCBI Taxonomy" id="2606717"/>
    <lineage>
        <taxon>Bacteria</taxon>
        <taxon>Pseudomonadati</taxon>
        <taxon>Pseudomonadota</taxon>
        <taxon>Alphaproteobacteria</taxon>
        <taxon>Hyphomicrobiales</taxon>
        <taxon>Aurantimonadaceae</taxon>
        <taxon>Antarcticirhabdus</taxon>
    </lineage>
</organism>
<keyword evidence="2" id="KW-1185">Reference proteome</keyword>
<reference evidence="1" key="1">
    <citation type="submission" date="2022-11" db="EMBL/GenBank/DDBJ databases">
        <title>beta-Carotene-producing bacterium, Jeongeuplla avenae sp. nov., alleviates the salt stress of Arabidopsis seedlings.</title>
        <authorList>
            <person name="Jiang L."/>
            <person name="Lee J."/>
        </authorList>
    </citation>
    <scope>NUCLEOTIDE SEQUENCE</scope>
    <source>
        <strain evidence="1">DY_R2A_6</strain>
    </source>
</reference>
<sequence length="247" mass="27429">MPSDVRRTVLIGIISRSLGVAGDRHSVLTPTRLKERMEAFGLYSARQVDAYLARLVATGFIEITPHPDDRRVRAIRPLEPLGLWHAAMLDLYFHPLQLLFPNPAFDLILKRDVEFLPVLGRISTDEEALATARLVLGHDPDYTALISRGSGGLLVNAVLKHLSDTGRAEMEEATIVALGTAIGRSRSHLRNLLTAAIEAGFMERAGAKGQVLRILPRLVTTAERFFADSLRTYEYTFGRAERAYRQG</sequence>
<evidence type="ECO:0000313" key="1">
    <source>
        <dbReference type="EMBL" id="WAJ26397.1"/>
    </source>
</evidence>